<proteinExistence type="predicted"/>
<reference evidence="2" key="1">
    <citation type="submission" date="2021-06" db="EMBL/GenBank/DDBJ databases">
        <authorList>
            <person name="Kallberg Y."/>
            <person name="Tangrot J."/>
            <person name="Rosling A."/>
        </authorList>
    </citation>
    <scope>NUCLEOTIDE SEQUENCE</scope>
    <source>
        <strain evidence="2">BR232B</strain>
    </source>
</reference>
<evidence type="ECO:0000313" key="3">
    <source>
        <dbReference type="Proteomes" id="UP000789739"/>
    </source>
</evidence>
<evidence type="ECO:0000313" key="2">
    <source>
        <dbReference type="EMBL" id="CAG8450725.1"/>
    </source>
</evidence>
<name>A0A9N8VHF2_9GLOM</name>
<keyword evidence="3" id="KW-1185">Reference proteome</keyword>
<dbReference type="EMBL" id="CAJVPI010000001">
    <property type="protein sequence ID" value="CAG8450725.1"/>
    <property type="molecule type" value="Genomic_DNA"/>
</dbReference>
<protein>
    <submittedName>
        <fullName evidence="2">5459_t:CDS:1</fullName>
    </submittedName>
</protein>
<dbReference type="Proteomes" id="UP000789739">
    <property type="component" value="Unassembled WGS sequence"/>
</dbReference>
<evidence type="ECO:0000256" key="1">
    <source>
        <dbReference type="SAM" id="MobiDB-lite"/>
    </source>
</evidence>
<comment type="caution">
    <text evidence="2">The sequence shown here is derived from an EMBL/GenBank/DDBJ whole genome shotgun (WGS) entry which is preliminary data.</text>
</comment>
<accession>A0A9N8VHF2</accession>
<sequence length="46" mass="4960">MARLLSVYMGILPSSKQRSNFKGGPFSGPSNAGMRFMPPATRGTTR</sequence>
<gene>
    <name evidence="2" type="ORF">PBRASI_LOCUS15</name>
</gene>
<dbReference type="AlphaFoldDB" id="A0A9N8VHF2"/>
<organism evidence="2 3">
    <name type="scientific">Paraglomus brasilianum</name>
    <dbReference type="NCBI Taxonomy" id="144538"/>
    <lineage>
        <taxon>Eukaryota</taxon>
        <taxon>Fungi</taxon>
        <taxon>Fungi incertae sedis</taxon>
        <taxon>Mucoromycota</taxon>
        <taxon>Glomeromycotina</taxon>
        <taxon>Glomeromycetes</taxon>
        <taxon>Paraglomerales</taxon>
        <taxon>Paraglomeraceae</taxon>
        <taxon>Paraglomus</taxon>
    </lineage>
</organism>
<feature type="region of interest" description="Disordered" evidence="1">
    <location>
        <begin position="18"/>
        <end position="46"/>
    </location>
</feature>